<evidence type="ECO:0000313" key="1">
    <source>
        <dbReference type="EMBL" id="SCL21849.1"/>
    </source>
</evidence>
<dbReference type="RefSeq" id="WP_141725182.1">
    <property type="nucleotide sequence ID" value="NZ_FMHW01000002.1"/>
</dbReference>
<organism evidence="1 2">
    <name type="scientific">Micromonospora pallida</name>
    <dbReference type="NCBI Taxonomy" id="145854"/>
    <lineage>
        <taxon>Bacteria</taxon>
        <taxon>Bacillati</taxon>
        <taxon>Actinomycetota</taxon>
        <taxon>Actinomycetes</taxon>
        <taxon>Micromonosporales</taxon>
        <taxon>Micromonosporaceae</taxon>
        <taxon>Micromonospora</taxon>
    </lineage>
</organism>
<accession>A0A1C6RX99</accession>
<keyword evidence="2" id="KW-1185">Reference proteome</keyword>
<gene>
    <name evidence="1" type="ORF">GA0074692_1270</name>
</gene>
<dbReference type="OrthoDB" id="9978204at2"/>
<dbReference type="EMBL" id="FMHW01000002">
    <property type="protein sequence ID" value="SCL21849.1"/>
    <property type="molecule type" value="Genomic_DNA"/>
</dbReference>
<name>A0A1C6RX99_9ACTN</name>
<protein>
    <submittedName>
        <fullName evidence="1">Uncharacterized protein</fullName>
    </submittedName>
</protein>
<sequence>MTFEDRLLAQLRTELPSAPPPARRKRWLIGATAIMTAAGAAVTAATVGHAAYAIEAAADGGLVVTMNSTDAADVARAEADLKDRGVRIELVASTHDCLDVLGAPLVVPPHHPPLTGPPSRELHPELYAFQATGDGGFVVRPDVIPAGEVLWVALADDGQTLATVAKFAPAGTPQPDFCTNR</sequence>
<dbReference type="Proteomes" id="UP000198959">
    <property type="component" value="Unassembled WGS sequence"/>
</dbReference>
<evidence type="ECO:0000313" key="2">
    <source>
        <dbReference type="Proteomes" id="UP000198959"/>
    </source>
</evidence>
<reference evidence="2" key="1">
    <citation type="submission" date="2016-06" db="EMBL/GenBank/DDBJ databases">
        <authorList>
            <person name="Varghese N."/>
            <person name="Submissions Spin"/>
        </authorList>
    </citation>
    <scope>NUCLEOTIDE SEQUENCE [LARGE SCALE GENOMIC DNA]</scope>
    <source>
        <strain evidence="2">DSM 43817</strain>
    </source>
</reference>
<proteinExistence type="predicted"/>
<dbReference type="AlphaFoldDB" id="A0A1C6RX99"/>